<feature type="region of interest" description="Disordered" evidence="2">
    <location>
        <begin position="373"/>
        <end position="392"/>
    </location>
</feature>
<keyword evidence="1" id="KW-0175">Coiled coil</keyword>
<gene>
    <name evidence="4" type="primary">LOC105365767</name>
</gene>
<dbReference type="GO" id="GO:0005737">
    <property type="term" value="C:cytoplasm"/>
    <property type="evidence" value="ECO:0007669"/>
    <property type="project" value="TreeGrafter"/>
</dbReference>
<dbReference type="GO" id="GO:0008017">
    <property type="term" value="F:microtubule binding"/>
    <property type="evidence" value="ECO:0007669"/>
    <property type="project" value="InterPro"/>
</dbReference>
<dbReference type="GO" id="GO:0051256">
    <property type="term" value="P:mitotic spindle midzone assembly"/>
    <property type="evidence" value="ECO:0007669"/>
    <property type="project" value="TreeGrafter"/>
</dbReference>
<evidence type="ECO:0000313" key="3">
    <source>
        <dbReference type="Proteomes" id="UP000695007"/>
    </source>
</evidence>
<dbReference type="Pfam" id="PF03999">
    <property type="entry name" value="MAP65_ASE1"/>
    <property type="match status" value="1"/>
</dbReference>
<dbReference type="GO" id="GO:1990023">
    <property type="term" value="C:mitotic spindle midzone"/>
    <property type="evidence" value="ECO:0007669"/>
    <property type="project" value="TreeGrafter"/>
</dbReference>
<dbReference type="RefSeq" id="XP_011502306.1">
    <property type="nucleotide sequence ID" value="XM_011504004.1"/>
</dbReference>
<dbReference type="Gene3D" id="1.20.58.1520">
    <property type="match status" value="1"/>
</dbReference>
<keyword evidence="3" id="KW-1185">Reference proteome</keyword>
<evidence type="ECO:0000256" key="2">
    <source>
        <dbReference type="SAM" id="MobiDB-lite"/>
    </source>
</evidence>
<organism evidence="3 4">
    <name type="scientific">Ceratosolen solmsi marchali</name>
    <dbReference type="NCBI Taxonomy" id="326594"/>
    <lineage>
        <taxon>Eukaryota</taxon>
        <taxon>Metazoa</taxon>
        <taxon>Ecdysozoa</taxon>
        <taxon>Arthropoda</taxon>
        <taxon>Hexapoda</taxon>
        <taxon>Insecta</taxon>
        <taxon>Pterygota</taxon>
        <taxon>Neoptera</taxon>
        <taxon>Endopterygota</taxon>
        <taxon>Hymenoptera</taxon>
        <taxon>Apocrita</taxon>
        <taxon>Proctotrupomorpha</taxon>
        <taxon>Chalcidoidea</taxon>
        <taxon>Agaonidae</taxon>
        <taxon>Agaoninae</taxon>
        <taxon>Ceratosolen</taxon>
    </lineage>
</organism>
<accession>A0AAJ7DZN9</accession>
<protein>
    <submittedName>
        <fullName evidence="4">Protein regulator of cytokinesis 1-like</fullName>
    </submittedName>
</protein>
<reference evidence="4" key="1">
    <citation type="submission" date="2025-08" db="UniProtKB">
        <authorList>
            <consortium name="RefSeq"/>
        </authorList>
    </citation>
    <scope>IDENTIFICATION</scope>
</reference>
<dbReference type="KEGG" id="csol:105365767"/>
<sequence length="654" mass="76429">MSSIKEIIMEKAKAICEKEISELFKIWDEVGIRKEVLNTYADQVLNHLIGLMKDMVDESNQKKKDLLKNVKALAQSARKFSKELGTNFATDSYDDLPLIELELKLQEQVQQLQYLKNQRLKYIKELVTKEAEICIKIGLKPIGFNSDLLLEQEIKKFESYINIQEVEKNRLTEMFKDSRRSIIKMMEELHINPTLDFEKIIYHDHGNFIYSSNNMTKLKDLKEKLKSQVEQAKLQAQEKKETLISLWDYLDEPQKTRQAFFENYSGYSMITLSALNTEIKRCKEKRRENVATYIDKVRIEIENLWKSCKFSELQKKSFTAMKCQTYTDDLLTLHELEIENLRKYYNSNRKMFELLNEWEIQFEKLKELDQRANDPDRYHNRGGQLLMEEKERKTAEKKLPKLESQLHILVDEYENIHKKIFLIYGFSLREFMNHIRENYEIEKENMKLVRKQAKDRSTKKTPLSTSKRTPVVTSILKITPASNRLYTPGGSNVSRITPSAKRKLPYDISPNIIGNKKRATNTEKNKGTVLCNKVRRSSRIHGTNGSIKVKFTNKKKRKSKNDTTLSVSSYGNFQEHLASRDELRSSVLPEETFKKAGIDMTLIKTPIKPVRRKVLAISTPTSANPTRTLRSTPRNPKLISTRLIPVKKSPPIEI</sequence>
<evidence type="ECO:0000313" key="4">
    <source>
        <dbReference type="RefSeq" id="XP_011502306.1"/>
    </source>
</evidence>
<dbReference type="AlphaFoldDB" id="A0AAJ7DZN9"/>
<dbReference type="InterPro" id="IPR007145">
    <property type="entry name" value="MAP65_Ase1_PRC1"/>
</dbReference>
<dbReference type="PANTHER" id="PTHR19321:SF41">
    <property type="entry name" value="FASCETTO-RELATED"/>
    <property type="match status" value="1"/>
</dbReference>
<dbReference type="Proteomes" id="UP000695007">
    <property type="component" value="Unplaced"/>
</dbReference>
<dbReference type="GeneID" id="105365767"/>
<proteinExistence type="predicted"/>
<evidence type="ECO:0000256" key="1">
    <source>
        <dbReference type="SAM" id="Coils"/>
    </source>
</evidence>
<feature type="coiled-coil region" evidence="1">
    <location>
        <begin position="56"/>
        <end position="118"/>
    </location>
</feature>
<name>A0AAJ7DZN9_9HYME</name>
<dbReference type="PANTHER" id="PTHR19321">
    <property type="entry name" value="PROTEIN REGULATOR OF CYTOKINESIS 1 PRC1-RELATED"/>
    <property type="match status" value="1"/>
</dbReference>
<feature type="coiled-coil region" evidence="1">
    <location>
        <begin position="215"/>
        <end position="242"/>
    </location>
</feature>